<dbReference type="InterPro" id="IPR013328">
    <property type="entry name" value="6PGD_dom2"/>
</dbReference>
<dbReference type="OrthoDB" id="9786703at2"/>
<feature type="domain" description="3-hydroxyisobutyrate dehydrogenase-like NAD-binding" evidence="6">
    <location>
        <begin position="162"/>
        <end position="282"/>
    </location>
</feature>
<dbReference type="PANTHER" id="PTHR43060">
    <property type="entry name" value="3-HYDROXYISOBUTYRATE DEHYDROGENASE-LIKE 1, MITOCHONDRIAL-RELATED"/>
    <property type="match status" value="1"/>
</dbReference>
<dbReference type="AlphaFoldDB" id="A0A174BBA0"/>
<dbReference type="SUPFAM" id="SSF48179">
    <property type="entry name" value="6-phosphogluconate dehydrogenase C-terminal domain-like"/>
    <property type="match status" value="1"/>
</dbReference>
<dbReference type="SUPFAM" id="SSF51735">
    <property type="entry name" value="NAD(P)-binding Rossmann-fold domains"/>
    <property type="match status" value="1"/>
</dbReference>
<accession>A0A174BBA0</accession>
<dbReference type="RefSeq" id="WP_055264042.1">
    <property type="nucleotide sequence ID" value="NZ_CABIXQ010000004.1"/>
</dbReference>
<evidence type="ECO:0000256" key="3">
    <source>
        <dbReference type="ARBA" id="ARBA00023027"/>
    </source>
</evidence>
<dbReference type="Pfam" id="PF14833">
    <property type="entry name" value="NAD_binding_11"/>
    <property type="match status" value="1"/>
</dbReference>
<dbReference type="Gene3D" id="1.10.1040.10">
    <property type="entry name" value="N-(1-d-carboxylethyl)-l-norvaline Dehydrogenase, domain 2"/>
    <property type="match status" value="1"/>
</dbReference>
<dbReference type="GO" id="GO:0051287">
    <property type="term" value="F:NAD binding"/>
    <property type="evidence" value="ECO:0007669"/>
    <property type="project" value="InterPro"/>
</dbReference>
<evidence type="ECO:0000256" key="1">
    <source>
        <dbReference type="ARBA" id="ARBA00009080"/>
    </source>
</evidence>
<evidence type="ECO:0000313" key="7">
    <source>
        <dbReference type="EMBL" id="CUN97459.1"/>
    </source>
</evidence>
<dbReference type="PIRSF" id="PIRSF000103">
    <property type="entry name" value="HIBADH"/>
    <property type="match status" value="1"/>
</dbReference>
<evidence type="ECO:0000259" key="5">
    <source>
        <dbReference type="Pfam" id="PF03446"/>
    </source>
</evidence>
<protein>
    <submittedName>
        <fullName evidence="7">2-hydroxy-3-oxopropionate reductase</fullName>
        <ecNumber evidence="7">1.1.1.60</ecNumber>
    </submittedName>
</protein>
<proteinExistence type="inferred from homology"/>
<dbReference type="Proteomes" id="UP000095594">
    <property type="component" value="Unassembled WGS sequence"/>
</dbReference>
<dbReference type="EMBL" id="CYZX01000004">
    <property type="protein sequence ID" value="CUN97459.1"/>
    <property type="molecule type" value="Genomic_DNA"/>
</dbReference>
<gene>
    <name evidence="7" type="primary">garR</name>
    <name evidence="7" type="ORF">ERS852471_00740</name>
</gene>
<comment type="similarity">
    <text evidence="1">Belongs to the HIBADH-related family.</text>
</comment>
<keyword evidence="2 7" id="KW-0560">Oxidoreductase</keyword>
<dbReference type="Gene3D" id="3.40.50.720">
    <property type="entry name" value="NAD(P)-binding Rossmann-like Domain"/>
    <property type="match status" value="1"/>
</dbReference>
<evidence type="ECO:0000256" key="2">
    <source>
        <dbReference type="ARBA" id="ARBA00023002"/>
    </source>
</evidence>
<feature type="active site" evidence="4">
    <location>
        <position position="168"/>
    </location>
</feature>
<dbReference type="InterPro" id="IPR036291">
    <property type="entry name" value="NAD(P)-bd_dom_sf"/>
</dbReference>
<dbReference type="GO" id="GO:0050661">
    <property type="term" value="F:NADP binding"/>
    <property type="evidence" value="ECO:0007669"/>
    <property type="project" value="InterPro"/>
</dbReference>
<dbReference type="PANTHER" id="PTHR43060:SF15">
    <property type="entry name" value="3-HYDROXYISOBUTYRATE DEHYDROGENASE-LIKE 1, MITOCHONDRIAL-RELATED"/>
    <property type="match status" value="1"/>
</dbReference>
<feature type="domain" description="6-phosphogluconate dehydrogenase NADP-binding" evidence="5">
    <location>
        <begin position="2"/>
        <end position="159"/>
    </location>
</feature>
<reference evidence="7 8" key="1">
    <citation type="submission" date="2015-09" db="EMBL/GenBank/DDBJ databases">
        <authorList>
            <consortium name="Pathogen Informatics"/>
        </authorList>
    </citation>
    <scope>NUCLEOTIDE SEQUENCE [LARGE SCALE GENOMIC DNA]</scope>
    <source>
        <strain evidence="7 8">2789STDY5834856</strain>
    </source>
</reference>
<evidence type="ECO:0000259" key="6">
    <source>
        <dbReference type="Pfam" id="PF14833"/>
    </source>
</evidence>
<evidence type="ECO:0000256" key="4">
    <source>
        <dbReference type="PIRSR" id="PIRSR000103-1"/>
    </source>
</evidence>
<dbReference type="InterPro" id="IPR029154">
    <property type="entry name" value="HIBADH-like_NADP-bd"/>
</dbReference>
<dbReference type="GO" id="GO:0008679">
    <property type="term" value="F:2-hydroxy-3-oxopropionate reductase activity"/>
    <property type="evidence" value="ECO:0007669"/>
    <property type="project" value="UniProtKB-EC"/>
</dbReference>
<organism evidence="7 8">
    <name type="scientific">Clostridium disporicum</name>
    <dbReference type="NCBI Taxonomy" id="84024"/>
    <lineage>
        <taxon>Bacteria</taxon>
        <taxon>Bacillati</taxon>
        <taxon>Bacillota</taxon>
        <taxon>Clostridia</taxon>
        <taxon>Eubacteriales</taxon>
        <taxon>Clostridiaceae</taxon>
        <taxon>Clostridium</taxon>
    </lineage>
</organism>
<dbReference type="Pfam" id="PF03446">
    <property type="entry name" value="NAD_binding_2"/>
    <property type="match status" value="1"/>
</dbReference>
<evidence type="ECO:0000313" key="8">
    <source>
        <dbReference type="Proteomes" id="UP000095594"/>
    </source>
</evidence>
<keyword evidence="3" id="KW-0520">NAD</keyword>
<dbReference type="EC" id="1.1.1.60" evidence="7"/>
<sequence length="283" mass="30464">MKIAWIGVGVMGKSMALNLKKAGHSVSVYNRTLSKCEGLEDEGIRVCETIKDCVEGADAIFTIVGYPKDVEEVYLSEEGIFANAKEGAYMVDMTTSSPALAKKLSELGTKFHVLDAPVSGGDIGAKNGTLSIMVGGEKADFDFLLPVFESMGKNIIYLGKAGSGQNCKACNQIAIAGTIAATAEAVHYAESVGLDGKTVLEAISKGAAGSWQMDNNAPKMLVHDYEPGFFIKHFIKDLKIARDTMESKNEELPVLNKVLELYEKIADDGLEDEGTQAIIEYYK</sequence>
<dbReference type="InterPro" id="IPR008927">
    <property type="entry name" value="6-PGluconate_DH-like_C_sf"/>
</dbReference>
<dbReference type="InterPro" id="IPR015815">
    <property type="entry name" value="HIBADH-related"/>
</dbReference>
<name>A0A174BBA0_9CLOT</name>
<dbReference type="InterPro" id="IPR006115">
    <property type="entry name" value="6PGDH_NADP-bd"/>
</dbReference>